<evidence type="ECO:0000313" key="3">
    <source>
        <dbReference type="Proteomes" id="UP000235388"/>
    </source>
</evidence>
<dbReference type="Proteomes" id="UP000235388">
    <property type="component" value="Unassembled WGS sequence"/>
</dbReference>
<dbReference type="AlphaFoldDB" id="A0A2N5SAV9"/>
<protein>
    <recommendedName>
        <fullName evidence="4">Secreted protein</fullName>
    </recommendedName>
</protein>
<evidence type="ECO:0000313" key="2">
    <source>
        <dbReference type="EMBL" id="PLW10358.1"/>
    </source>
</evidence>
<organism evidence="2 3">
    <name type="scientific">Puccinia coronata f. sp. avenae</name>
    <dbReference type="NCBI Taxonomy" id="200324"/>
    <lineage>
        <taxon>Eukaryota</taxon>
        <taxon>Fungi</taxon>
        <taxon>Dikarya</taxon>
        <taxon>Basidiomycota</taxon>
        <taxon>Pucciniomycotina</taxon>
        <taxon>Pucciniomycetes</taxon>
        <taxon>Pucciniales</taxon>
        <taxon>Pucciniaceae</taxon>
        <taxon>Puccinia</taxon>
    </lineage>
</organism>
<proteinExistence type="predicted"/>
<feature type="chain" id="PRO_5014885440" description="Secreted protein" evidence="1">
    <location>
        <begin position="18"/>
        <end position="106"/>
    </location>
</feature>
<feature type="signal peptide" evidence="1">
    <location>
        <begin position="1"/>
        <end position="17"/>
    </location>
</feature>
<accession>A0A2N5SAV9</accession>
<evidence type="ECO:0008006" key="4">
    <source>
        <dbReference type="Google" id="ProtNLM"/>
    </source>
</evidence>
<gene>
    <name evidence="2" type="ORF">PCANC_19668</name>
</gene>
<dbReference type="EMBL" id="PGCJ01001063">
    <property type="protein sequence ID" value="PLW10358.1"/>
    <property type="molecule type" value="Genomic_DNA"/>
</dbReference>
<evidence type="ECO:0000256" key="1">
    <source>
        <dbReference type="SAM" id="SignalP"/>
    </source>
</evidence>
<comment type="caution">
    <text evidence="2">The sequence shown here is derived from an EMBL/GenBank/DDBJ whole genome shotgun (WGS) entry which is preliminary data.</text>
</comment>
<keyword evidence="3" id="KW-1185">Reference proteome</keyword>
<keyword evidence="1" id="KW-0732">Signal</keyword>
<reference evidence="2 3" key="1">
    <citation type="submission" date="2017-11" db="EMBL/GenBank/DDBJ databases">
        <title>De novo assembly and phasing of dikaryotic genomes from two isolates of Puccinia coronata f. sp. avenae, the causal agent of oat crown rust.</title>
        <authorList>
            <person name="Miller M.E."/>
            <person name="Zhang Y."/>
            <person name="Omidvar V."/>
            <person name="Sperschneider J."/>
            <person name="Schwessinger B."/>
            <person name="Raley C."/>
            <person name="Palmer J.M."/>
            <person name="Garnica D."/>
            <person name="Upadhyaya N."/>
            <person name="Rathjen J."/>
            <person name="Taylor J.M."/>
            <person name="Park R.F."/>
            <person name="Dodds P.N."/>
            <person name="Hirsch C.D."/>
            <person name="Kianian S.F."/>
            <person name="Figueroa M."/>
        </authorList>
    </citation>
    <scope>NUCLEOTIDE SEQUENCE [LARGE SCALE GENOMIC DNA]</scope>
    <source>
        <strain evidence="2">12NC29</strain>
    </source>
</reference>
<sequence>MLSRFWTAAFLSTWVAAGREASPQHLQLLLMRDILSITPVDSPLSYPGSIIRPNFPCFFLKKSCSSRPLYPTSSRSRPLCIRRSWQHLKLAALGLTLSVFAALAHS</sequence>
<name>A0A2N5SAV9_9BASI</name>